<organism evidence="3 4">
    <name type="scientific">Frankia canadensis</name>
    <dbReference type="NCBI Taxonomy" id="1836972"/>
    <lineage>
        <taxon>Bacteria</taxon>
        <taxon>Bacillati</taxon>
        <taxon>Actinomycetota</taxon>
        <taxon>Actinomycetes</taxon>
        <taxon>Frankiales</taxon>
        <taxon>Frankiaceae</taxon>
        <taxon>Frankia</taxon>
    </lineage>
</organism>
<feature type="region of interest" description="Disordered" evidence="1">
    <location>
        <begin position="34"/>
        <end position="123"/>
    </location>
</feature>
<evidence type="ECO:0000313" key="3">
    <source>
        <dbReference type="EMBL" id="SNQ45549.1"/>
    </source>
</evidence>
<dbReference type="Proteomes" id="UP000234331">
    <property type="component" value="Unassembled WGS sequence"/>
</dbReference>
<accession>A0A2I2KIR5</accession>
<gene>
    <name evidence="3" type="ORF">FRACA_1020007</name>
</gene>
<feature type="compositionally biased region" description="Basic and acidic residues" evidence="1">
    <location>
        <begin position="34"/>
        <end position="105"/>
    </location>
</feature>
<dbReference type="EMBL" id="FZMO01000005">
    <property type="protein sequence ID" value="SNQ45549.1"/>
    <property type="molecule type" value="Genomic_DNA"/>
</dbReference>
<evidence type="ECO:0000256" key="1">
    <source>
        <dbReference type="SAM" id="MobiDB-lite"/>
    </source>
</evidence>
<name>A0A2I2KIR5_9ACTN</name>
<evidence type="ECO:0000256" key="2">
    <source>
        <dbReference type="SAM" id="SignalP"/>
    </source>
</evidence>
<feature type="chain" id="PRO_5014972387" evidence="2">
    <location>
        <begin position="30"/>
        <end position="188"/>
    </location>
</feature>
<reference evidence="3 4" key="1">
    <citation type="submission" date="2017-06" db="EMBL/GenBank/DDBJ databases">
        <authorList>
            <person name="Kim H.J."/>
            <person name="Triplett B.A."/>
        </authorList>
    </citation>
    <scope>NUCLEOTIDE SEQUENCE [LARGE SCALE GENOMIC DNA]</scope>
    <source>
        <strain evidence="3">FRACA_ARgP5</strain>
    </source>
</reference>
<evidence type="ECO:0000313" key="4">
    <source>
        <dbReference type="Proteomes" id="UP000234331"/>
    </source>
</evidence>
<keyword evidence="2" id="KW-0732">Signal</keyword>
<dbReference type="AlphaFoldDB" id="A0A2I2KIR5"/>
<feature type="compositionally biased region" description="Basic and acidic residues" evidence="1">
    <location>
        <begin position="112"/>
        <end position="123"/>
    </location>
</feature>
<keyword evidence="4" id="KW-1185">Reference proteome</keyword>
<feature type="signal peptide" evidence="2">
    <location>
        <begin position="1"/>
        <end position="29"/>
    </location>
</feature>
<proteinExistence type="predicted"/>
<protein>
    <submittedName>
        <fullName evidence="3">Uncharacterized protein</fullName>
    </submittedName>
</protein>
<dbReference type="RefSeq" id="WP_101829724.1">
    <property type="nucleotide sequence ID" value="NZ_FZMO01000005.1"/>
</dbReference>
<sequence length="188" mass="18909">MKKGMGRGAAVLALSSAASVALTLGPGLAAAYAFDDKDNRGCGDKKDGWDLFGDKDGKDHKDDRDGKDGIDGDKGLGHDDKGLGHDDKIDGDKQGRADDLGRNDRDDDWFDWDDKDKDRDKDHNCVGGVVAGVGVGVGGVGAGGVAAGGGGMAGGHDSSSPLLPIAGATVGALLIGAGVARRRAQGAV</sequence>